<protein>
    <submittedName>
        <fullName evidence="3">Tripartite-type tricarboxylate transporter receptor subunit TctC</fullName>
    </submittedName>
</protein>
<dbReference type="AlphaFoldDB" id="A0A562BTJ6"/>
<keyword evidence="2" id="KW-0732">Signal</keyword>
<evidence type="ECO:0000313" key="3">
    <source>
        <dbReference type="EMBL" id="TWG88484.1"/>
    </source>
</evidence>
<name>A0A562BTJ6_9BURK</name>
<sequence>MQSHTAMLLRRLLAPCLCTFALASVQTAVAQPDAQHYPSKPIRVIVPTSPGSTADYLARLVGAELSQGMGQPVVVENMAGAGGIPGTRQLVSAAPDGYTLGIISSNYAVNPSLYRKMPYDSVKDITPISILGTTPLILSVPADSPYKTLQDLVAAAKAKPGSINYASSGKGTALHLAAELFRSRAGIDVVHIPYKGTNAMMTDIMAGQVQFGILASASALPQIRAGKMRALAVTTPRRIDSLPDVPTMAEAGVKDYAYDAWLALIAPAGLPKAVSAQLRAQAARALSAPKVREALASQGLVAVASSEEEADRTIRGEIVRSAALIRAAGVVAE</sequence>
<dbReference type="InterPro" id="IPR042100">
    <property type="entry name" value="Bug_dom1"/>
</dbReference>
<dbReference type="PANTHER" id="PTHR42928:SF5">
    <property type="entry name" value="BLR1237 PROTEIN"/>
    <property type="match status" value="1"/>
</dbReference>
<dbReference type="Proteomes" id="UP000318141">
    <property type="component" value="Unassembled WGS sequence"/>
</dbReference>
<evidence type="ECO:0000313" key="4">
    <source>
        <dbReference type="Proteomes" id="UP000318141"/>
    </source>
</evidence>
<accession>A0A562BTJ6</accession>
<feature type="signal peptide" evidence="2">
    <location>
        <begin position="1"/>
        <end position="30"/>
    </location>
</feature>
<dbReference type="InterPro" id="IPR005064">
    <property type="entry name" value="BUG"/>
</dbReference>
<dbReference type="Gene3D" id="3.40.190.150">
    <property type="entry name" value="Bordetella uptake gene, domain 1"/>
    <property type="match status" value="1"/>
</dbReference>
<evidence type="ECO:0000256" key="1">
    <source>
        <dbReference type="ARBA" id="ARBA00006987"/>
    </source>
</evidence>
<keyword evidence="3" id="KW-0675">Receptor</keyword>
<evidence type="ECO:0000256" key="2">
    <source>
        <dbReference type="SAM" id="SignalP"/>
    </source>
</evidence>
<dbReference type="Pfam" id="PF03401">
    <property type="entry name" value="TctC"/>
    <property type="match status" value="1"/>
</dbReference>
<organism evidence="3 4">
    <name type="scientific">Cupriavidus gilardii J11</name>
    <dbReference type="NCBI Taxonomy" id="936133"/>
    <lineage>
        <taxon>Bacteria</taxon>
        <taxon>Pseudomonadati</taxon>
        <taxon>Pseudomonadota</taxon>
        <taxon>Betaproteobacteria</taxon>
        <taxon>Burkholderiales</taxon>
        <taxon>Burkholderiaceae</taxon>
        <taxon>Cupriavidus</taxon>
    </lineage>
</organism>
<dbReference type="PIRSF" id="PIRSF017082">
    <property type="entry name" value="YflP"/>
    <property type="match status" value="1"/>
</dbReference>
<feature type="chain" id="PRO_5021770985" evidence="2">
    <location>
        <begin position="31"/>
        <end position="333"/>
    </location>
</feature>
<dbReference type="Gene3D" id="3.40.190.10">
    <property type="entry name" value="Periplasmic binding protein-like II"/>
    <property type="match status" value="1"/>
</dbReference>
<dbReference type="PANTHER" id="PTHR42928">
    <property type="entry name" value="TRICARBOXYLATE-BINDING PROTEIN"/>
    <property type="match status" value="1"/>
</dbReference>
<proteinExistence type="inferred from homology"/>
<comment type="caution">
    <text evidence="3">The sequence shown here is derived from an EMBL/GenBank/DDBJ whole genome shotgun (WGS) entry which is preliminary data.</text>
</comment>
<comment type="similarity">
    <text evidence="1">Belongs to the UPF0065 (bug) family.</text>
</comment>
<gene>
    <name evidence="3" type="ORF">L602_001200000770</name>
</gene>
<keyword evidence="4" id="KW-1185">Reference proteome</keyword>
<reference evidence="3 4" key="1">
    <citation type="submission" date="2019-07" db="EMBL/GenBank/DDBJ databases">
        <title>Genome sequencing of lignin-degrading bacterial isolates.</title>
        <authorList>
            <person name="Gladden J."/>
        </authorList>
    </citation>
    <scope>NUCLEOTIDE SEQUENCE [LARGE SCALE GENOMIC DNA]</scope>
    <source>
        <strain evidence="3 4">J11</strain>
    </source>
</reference>
<dbReference type="SUPFAM" id="SSF53850">
    <property type="entry name" value="Periplasmic binding protein-like II"/>
    <property type="match status" value="1"/>
</dbReference>
<dbReference type="EMBL" id="VLJN01000004">
    <property type="protein sequence ID" value="TWG88484.1"/>
    <property type="molecule type" value="Genomic_DNA"/>
</dbReference>
<dbReference type="CDD" id="cd13578">
    <property type="entry name" value="PBP2_Bug27"/>
    <property type="match status" value="1"/>
</dbReference>